<organism evidence="2 3">
    <name type="scientific">Populus trichocarpa</name>
    <name type="common">Western balsam poplar</name>
    <name type="synonym">Populus balsamifera subsp. trichocarpa</name>
    <dbReference type="NCBI Taxonomy" id="3694"/>
    <lineage>
        <taxon>Eukaryota</taxon>
        <taxon>Viridiplantae</taxon>
        <taxon>Streptophyta</taxon>
        <taxon>Embryophyta</taxon>
        <taxon>Tracheophyta</taxon>
        <taxon>Spermatophyta</taxon>
        <taxon>Magnoliopsida</taxon>
        <taxon>eudicotyledons</taxon>
        <taxon>Gunneridae</taxon>
        <taxon>Pentapetalae</taxon>
        <taxon>rosids</taxon>
        <taxon>fabids</taxon>
        <taxon>Malpighiales</taxon>
        <taxon>Salicaceae</taxon>
        <taxon>Saliceae</taxon>
        <taxon>Populus</taxon>
    </lineage>
</organism>
<feature type="transmembrane region" description="Helical" evidence="1">
    <location>
        <begin position="12"/>
        <end position="34"/>
    </location>
</feature>
<name>A0A2K2C996_POPTR</name>
<accession>A0A2K2C996</accession>
<keyword evidence="3" id="KW-1185">Reference proteome</keyword>
<dbReference type="EMBL" id="CM009290">
    <property type="protein sequence ID" value="PNT58593.1"/>
    <property type="molecule type" value="Genomic_DNA"/>
</dbReference>
<reference evidence="2 3" key="1">
    <citation type="journal article" date="2006" name="Science">
        <title>The genome of black cottonwood, Populus trichocarpa (Torr. &amp; Gray).</title>
        <authorList>
            <person name="Tuskan G.A."/>
            <person name="Difazio S."/>
            <person name="Jansson S."/>
            <person name="Bohlmann J."/>
            <person name="Grigoriev I."/>
            <person name="Hellsten U."/>
            <person name="Putnam N."/>
            <person name="Ralph S."/>
            <person name="Rombauts S."/>
            <person name="Salamov A."/>
            <person name="Schein J."/>
            <person name="Sterck L."/>
            <person name="Aerts A."/>
            <person name="Bhalerao R.R."/>
            <person name="Bhalerao R.P."/>
            <person name="Blaudez D."/>
            <person name="Boerjan W."/>
            <person name="Brun A."/>
            <person name="Brunner A."/>
            <person name="Busov V."/>
            <person name="Campbell M."/>
            <person name="Carlson J."/>
            <person name="Chalot M."/>
            <person name="Chapman J."/>
            <person name="Chen G.L."/>
            <person name="Cooper D."/>
            <person name="Coutinho P.M."/>
            <person name="Couturier J."/>
            <person name="Covert S."/>
            <person name="Cronk Q."/>
            <person name="Cunningham R."/>
            <person name="Davis J."/>
            <person name="Degroeve S."/>
            <person name="Dejardin A."/>
            <person name="Depamphilis C."/>
            <person name="Detter J."/>
            <person name="Dirks B."/>
            <person name="Dubchak I."/>
            <person name="Duplessis S."/>
            <person name="Ehlting J."/>
            <person name="Ellis B."/>
            <person name="Gendler K."/>
            <person name="Goodstein D."/>
            <person name="Gribskov M."/>
            <person name="Grimwood J."/>
            <person name="Groover A."/>
            <person name="Gunter L."/>
            <person name="Hamberger B."/>
            <person name="Heinze B."/>
            <person name="Helariutta Y."/>
            <person name="Henrissat B."/>
            <person name="Holligan D."/>
            <person name="Holt R."/>
            <person name="Huang W."/>
            <person name="Islam-Faridi N."/>
            <person name="Jones S."/>
            <person name="Jones-Rhoades M."/>
            <person name="Jorgensen R."/>
            <person name="Joshi C."/>
            <person name="Kangasjarvi J."/>
            <person name="Karlsson J."/>
            <person name="Kelleher C."/>
            <person name="Kirkpatrick R."/>
            <person name="Kirst M."/>
            <person name="Kohler A."/>
            <person name="Kalluri U."/>
            <person name="Larimer F."/>
            <person name="Leebens-Mack J."/>
            <person name="Leple J.C."/>
            <person name="Locascio P."/>
            <person name="Lou Y."/>
            <person name="Lucas S."/>
            <person name="Martin F."/>
            <person name="Montanini B."/>
            <person name="Napoli C."/>
            <person name="Nelson D.R."/>
            <person name="Nelson C."/>
            <person name="Nieminen K."/>
            <person name="Nilsson O."/>
            <person name="Pereda V."/>
            <person name="Peter G."/>
            <person name="Philippe R."/>
            <person name="Pilate G."/>
            <person name="Poliakov A."/>
            <person name="Razumovskaya J."/>
            <person name="Richardson P."/>
            <person name="Rinaldi C."/>
            <person name="Ritland K."/>
            <person name="Rouze P."/>
            <person name="Ryaboy D."/>
            <person name="Schmutz J."/>
            <person name="Schrader J."/>
            <person name="Segerman B."/>
            <person name="Shin H."/>
            <person name="Siddiqui A."/>
            <person name="Sterky F."/>
            <person name="Terry A."/>
            <person name="Tsai C.J."/>
            <person name="Uberbacher E."/>
            <person name="Unneberg P."/>
            <person name="Vahala J."/>
            <person name="Wall K."/>
            <person name="Wessler S."/>
            <person name="Yang G."/>
            <person name="Yin T."/>
            <person name="Douglas C."/>
            <person name="Marra M."/>
            <person name="Sandberg G."/>
            <person name="Van de Peer Y."/>
            <person name="Rokhsar D."/>
        </authorList>
    </citation>
    <scope>NUCLEOTIDE SEQUENCE [LARGE SCALE GENOMIC DNA]</scope>
    <source>
        <strain evidence="3">cv. Nisqually</strain>
    </source>
</reference>
<dbReference type="AlphaFoldDB" id="A0A2K2C996"/>
<keyword evidence="1" id="KW-1133">Transmembrane helix</keyword>
<protein>
    <submittedName>
        <fullName evidence="2">Uncharacterized protein</fullName>
    </submittedName>
</protein>
<sequence length="87" mass="10445">MTIFISYDFSFLSVYFIFYLMAKSGFFTSFIFLVTSKSSWFSPILKKGIPPPSFRRNFVFSTLKFILKKYFQQSKYMKLSELPKFHK</sequence>
<dbReference type="InParanoid" id="A0A2K2C996"/>
<gene>
    <name evidence="2" type="ORF">POPTR_001G360400</name>
</gene>
<proteinExistence type="predicted"/>
<keyword evidence="1" id="KW-0812">Transmembrane</keyword>
<keyword evidence="1" id="KW-0472">Membrane</keyword>
<evidence type="ECO:0000313" key="3">
    <source>
        <dbReference type="Proteomes" id="UP000006729"/>
    </source>
</evidence>
<evidence type="ECO:0000256" key="1">
    <source>
        <dbReference type="SAM" id="Phobius"/>
    </source>
</evidence>
<evidence type="ECO:0000313" key="2">
    <source>
        <dbReference type="EMBL" id="PNT58593.1"/>
    </source>
</evidence>
<dbReference type="Proteomes" id="UP000006729">
    <property type="component" value="Chromosome 1"/>
</dbReference>